<comment type="caution">
    <text evidence="5">The sequence shown here is derived from an EMBL/GenBank/DDBJ whole genome shotgun (WGS) entry which is preliminary data.</text>
</comment>
<dbReference type="AlphaFoldDB" id="A0A6M0IGZ9"/>
<proteinExistence type="predicted"/>
<feature type="domain" description="Beta-ketoacyl-[acyl-carrier-protein] synthase III C-terminal" evidence="3">
    <location>
        <begin position="256"/>
        <end position="355"/>
    </location>
</feature>
<evidence type="ECO:0000313" key="5">
    <source>
        <dbReference type="EMBL" id="NEU66965.1"/>
    </source>
</evidence>
<evidence type="ECO:0000313" key="6">
    <source>
        <dbReference type="Proteomes" id="UP000477386"/>
    </source>
</evidence>
<dbReference type="GO" id="GO:0044550">
    <property type="term" value="P:secondary metabolite biosynthetic process"/>
    <property type="evidence" value="ECO:0007669"/>
    <property type="project" value="TreeGrafter"/>
</dbReference>
<dbReference type="InterPro" id="IPR013747">
    <property type="entry name" value="ACP_syn_III_C"/>
</dbReference>
<organism evidence="5 6">
    <name type="scientific">Spirosoma agri</name>
    <dbReference type="NCBI Taxonomy" id="1987381"/>
    <lineage>
        <taxon>Bacteria</taxon>
        <taxon>Pseudomonadati</taxon>
        <taxon>Bacteroidota</taxon>
        <taxon>Cytophagia</taxon>
        <taxon>Cytophagales</taxon>
        <taxon>Cytophagaceae</taxon>
        <taxon>Spirosoma</taxon>
    </lineage>
</organism>
<dbReference type="Pfam" id="PF08545">
    <property type="entry name" value="ACP_syn_III"/>
    <property type="match status" value="1"/>
</dbReference>
<reference evidence="5 6" key="1">
    <citation type="submission" date="2020-02" db="EMBL/GenBank/DDBJ databases">
        <title>Draft genome sequence of two Spirosoma agri KCTC 52727 and Spirosoma terrae KCTC 52035.</title>
        <authorList>
            <person name="Rojas J."/>
            <person name="Ambika Manirajan B."/>
            <person name="Ratering S."/>
            <person name="Suarez C."/>
            <person name="Schnell S."/>
        </authorList>
    </citation>
    <scope>NUCLEOTIDE SEQUENCE [LARGE SCALE GENOMIC DNA]</scope>
    <source>
        <strain evidence="5 6">KCTC 52727</strain>
    </source>
</reference>
<dbReference type="InterPro" id="IPR016039">
    <property type="entry name" value="Thiolase-like"/>
</dbReference>
<protein>
    <submittedName>
        <fullName evidence="5">Ketoacyl-ACP synthase III</fullName>
    </submittedName>
</protein>
<name>A0A6M0IGZ9_9BACT</name>
<dbReference type="Pfam" id="PF08541">
    <property type="entry name" value="ACP_syn_III_C"/>
    <property type="match status" value="1"/>
</dbReference>
<keyword evidence="2" id="KW-0012">Acyltransferase</keyword>
<dbReference type="RefSeq" id="WP_164036413.1">
    <property type="nucleotide sequence ID" value="NZ_JAAGNZ010000001.1"/>
</dbReference>
<dbReference type="PANTHER" id="PTHR34069">
    <property type="entry name" value="3-OXOACYL-[ACYL-CARRIER-PROTEIN] SYNTHASE 3"/>
    <property type="match status" value="1"/>
</dbReference>
<keyword evidence="1" id="KW-0808">Transferase</keyword>
<dbReference type="SUPFAM" id="SSF53901">
    <property type="entry name" value="Thiolase-like"/>
    <property type="match status" value="1"/>
</dbReference>
<dbReference type="GO" id="GO:0006633">
    <property type="term" value="P:fatty acid biosynthetic process"/>
    <property type="evidence" value="ECO:0007669"/>
    <property type="project" value="InterPro"/>
</dbReference>
<dbReference type="InterPro" id="IPR013751">
    <property type="entry name" value="ACP_syn_III_N"/>
</dbReference>
<evidence type="ECO:0000256" key="1">
    <source>
        <dbReference type="ARBA" id="ARBA00022679"/>
    </source>
</evidence>
<dbReference type="EMBL" id="JAAGNZ010000001">
    <property type="protein sequence ID" value="NEU66965.1"/>
    <property type="molecule type" value="Genomic_DNA"/>
</dbReference>
<dbReference type="Gene3D" id="3.40.47.10">
    <property type="match status" value="2"/>
</dbReference>
<evidence type="ECO:0000256" key="2">
    <source>
        <dbReference type="ARBA" id="ARBA00023315"/>
    </source>
</evidence>
<gene>
    <name evidence="5" type="ORF">GK091_08750</name>
</gene>
<dbReference type="CDD" id="cd00830">
    <property type="entry name" value="KAS_III"/>
    <property type="match status" value="1"/>
</dbReference>
<dbReference type="GO" id="GO:0004315">
    <property type="term" value="F:3-oxoacyl-[acyl-carrier-protein] synthase activity"/>
    <property type="evidence" value="ECO:0007669"/>
    <property type="project" value="InterPro"/>
</dbReference>
<dbReference type="Proteomes" id="UP000477386">
    <property type="component" value="Unassembled WGS sequence"/>
</dbReference>
<evidence type="ECO:0000259" key="3">
    <source>
        <dbReference type="Pfam" id="PF08541"/>
    </source>
</evidence>
<dbReference type="PANTHER" id="PTHR34069:SF2">
    <property type="entry name" value="BETA-KETOACYL-[ACYL-CARRIER-PROTEIN] SYNTHASE III"/>
    <property type="match status" value="1"/>
</dbReference>
<keyword evidence="6" id="KW-1185">Reference proteome</keyword>
<evidence type="ECO:0000259" key="4">
    <source>
        <dbReference type="Pfam" id="PF08545"/>
    </source>
</evidence>
<accession>A0A6M0IGZ9</accession>
<feature type="domain" description="Beta-ketoacyl-[acyl-carrier-protein] synthase III N-terminal" evidence="4">
    <location>
        <begin position="130"/>
        <end position="206"/>
    </location>
</feature>
<sequence>MIRSVFTATGSYIPDVTVRNQDFLTAQFYTKEGAEIPTNSAHTLTKFQEITGICERRYARPEQKASELGFLAASDALTSSGIDPETLDYIIVAHNFGDVAHGSNRVDMVPSLASRIKALLHIKNPDTIAYDMAFGCPGWLEGIIQANYYIRSGDAKRCLVIGTETLSRVIDPHDRDSMLFSDGSGAVILEASDDEHTGILSHHTQTHAHDYATLLNMSKSYAPTQADSGDVFMKMNGRKLYEFALNQVPLVIKKALDKAGISLSQINKVLIHQANEKMDVAILQRLYKLYNLDSPDLTLMPMTISWLGNSSVATIPTLLDLIQKGKFDDQQIKPGDKVVIASVGAGMNINSVIYQF</sequence>